<evidence type="ECO:0000313" key="2">
    <source>
        <dbReference type="Proteomes" id="UP000199149"/>
    </source>
</evidence>
<dbReference type="EMBL" id="FOUZ01000019">
    <property type="protein sequence ID" value="SFN66364.1"/>
    <property type="molecule type" value="Genomic_DNA"/>
</dbReference>
<reference evidence="2" key="1">
    <citation type="submission" date="2016-10" db="EMBL/GenBank/DDBJ databases">
        <authorList>
            <person name="Varghese N."/>
            <person name="Submissions S."/>
        </authorList>
    </citation>
    <scope>NUCLEOTIDE SEQUENCE [LARGE SCALE GENOMIC DNA]</scope>
    <source>
        <strain evidence="2">XJ109</strain>
    </source>
</reference>
<sequence>MAHNPKLNVYIIELRKKDKSSSCSFFDYYKTMSNKEFKITDKKDVFEYFMESFSKFIGGKEKFSEDNNTKKVFGIDNVESKLNLKIDIENFILSGLLEGGKYGISRESADIKKKNKRKKIPVTDAILDKFYFLLHTPLNSKYGYLIIQSYTEETILGLFLNKLDGYFYLRPEQYFSPRMELFVPEKFIEKFKREAFIRDIKFTSKIISKDSYGDNTVGIDLNEFDLVISLKPKGKVKPENKDKILKSISEWMFNKIKLKNFHEGRVFIQDDGKKKANFDIKQDIEKIKPTIYLKDTDVNINENGVPDYDSIHSYCLSLLKEVDAEFKKSIKH</sequence>
<dbReference type="OrthoDB" id="1442380at2"/>
<name>A0A1I5AV95_9FLAO</name>
<evidence type="ECO:0000313" key="1">
    <source>
        <dbReference type="EMBL" id="SFN66364.1"/>
    </source>
</evidence>
<dbReference type="RefSeq" id="WP_092910255.1">
    <property type="nucleotide sequence ID" value="NZ_FOUZ01000019.1"/>
</dbReference>
<dbReference type="Proteomes" id="UP000199149">
    <property type="component" value="Unassembled WGS sequence"/>
</dbReference>
<organism evidence="1 2">
    <name type="scientific">Algoriella xinjiangensis</name>
    <dbReference type="NCBI Taxonomy" id="684065"/>
    <lineage>
        <taxon>Bacteria</taxon>
        <taxon>Pseudomonadati</taxon>
        <taxon>Bacteroidota</taxon>
        <taxon>Flavobacteriia</taxon>
        <taxon>Flavobacteriales</taxon>
        <taxon>Weeksellaceae</taxon>
        <taxon>Algoriella</taxon>
    </lineage>
</organism>
<proteinExistence type="predicted"/>
<dbReference type="AlphaFoldDB" id="A0A1I5AV95"/>
<accession>A0A1I5AV95</accession>
<gene>
    <name evidence="1" type="ORF">SAMN05421738_1192</name>
</gene>
<keyword evidence="2" id="KW-1185">Reference proteome</keyword>
<protein>
    <submittedName>
        <fullName evidence="1">Uncharacterized protein</fullName>
    </submittedName>
</protein>